<dbReference type="EMBL" id="NJGV01000005">
    <property type="protein sequence ID" value="OWY35457.1"/>
    <property type="molecule type" value="Genomic_DNA"/>
</dbReference>
<evidence type="ECO:0000313" key="2">
    <source>
        <dbReference type="Proteomes" id="UP000214747"/>
    </source>
</evidence>
<name>A0A225SWR5_9BURK</name>
<protein>
    <submittedName>
        <fullName evidence="1">Uncharacterized protein</fullName>
    </submittedName>
</protein>
<comment type="caution">
    <text evidence="1">The sequence shown here is derived from an EMBL/GenBank/DDBJ whole genome shotgun (WGS) entry which is preliminary data.</text>
</comment>
<accession>A0A225SWR5</accession>
<organism evidence="1 2">
    <name type="scientific">Herbaspirillum aquaticum</name>
    <dbReference type="NCBI Taxonomy" id="568783"/>
    <lineage>
        <taxon>Bacteria</taxon>
        <taxon>Pseudomonadati</taxon>
        <taxon>Pseudomonadota</taxon>
        <taxon>Betaproteobacteria</taxon>
        <taxon>Burkholderiales</taxon>
        <taxon>Oxalobacteraceae</taxon>
        <taxon>Herbaspirillum</taxon>
    </lineage>
</organism>
<gene>
    <name evidence="1" type="ORF">CEJ45_06455</name>
</gene>
<sequence>MSQIFPYKGNAVIPEIKKLDNGKFMACFVIHEGKDGSGKLRYQRKAPTNEFDTEDEAIAYILDFSGDWIDENPM</sequence>
<dbReference type="RefSeq" id="WP_034331366.1">
    <property type="nucleotide sequence ID" value="NZ_JARJFG010000001.1"/>
</dbReference>
<proteinExistence type="predicted"/>
<dbReference type="GeneID" id="90165042"/>
<keyword evidence="2" id="KW-1185">Reference proteome</keyword>
<dbReference type="Proteomes" id="UP000214747">
    <property type="component" value="Unassembled WGS sequence"/>
</dbReference>
<dbReference type="AlphaFoldDB" id="A0A225SWR5"/>
<reference evidence="1 2" key="1">
    <citation type="journal article" date="2010" name="Int. J. Syst. Evol. Microbiol.">
        <title>Reclassification of Herbaspirillum putei as a later heterotypic synonym of Herbaspirillum huttiense, with the description of H. huttiense subsp. huttiense subsp. nov. and H. huttiense subsp. putei subsp. nov., comb. nov., and description of Herbaspirillum aquaticum sp. nov.</title>
        <authorList>
            <person name="Dobritsa A.P."/>
            <person name="Reddy M.C."/>
            <person name="Samadpour M."/>
        </authorList>
    </citation>
    <scope>NUCLEOTIDE SEQUENCE [LARGE SCALE GENOMIC DNA]</scope>
    <source>
        <strain evidence="1 2">IEH 4430</strain>
    </source>
</reference>
<evidence type="ECO:0000313" key="1">
    <source>
        <dbReference type="EMBL" id="OWY35457.1"/>
    </source>
</evidence>